<keyword evidence="5" id="KW-1185">Reference proteome</keyword>
<dbReference type="InterPro" id="IPR000873">
    <property type="entry name" value="AMP-dep_synth/lig_dom"/>
</dbReference>
<dbReference type="PATRIC" id="fig|699431.3.peg.1950"/>
<sequence>MHDWLAHRVRSTPDREALVNASSGNAWTYATLDETVAEMAGRLSALGVSDGDHVAGVLETGVEAVCLIHATMRLGAVLVPLAPEFTPPELADRIDHADVDTVVCDEATESQVRSAAEQVPRSPPTLSIHESGRDDVTPLSTVEREEITPRAWDRADTQLLLFTSGTTGDPKAVRLTMGNLLASATASAFRLGVDPEDRWLVPLSLHHMGGIAPVLRSALYGTTVIVRETFDPGGTVDDIREYDAICVSLVPTMLRRMLSARGTLPGCLRFALVGGAPTPAELVERCRDYSVPICPTYGMTETASQIATARHGEAFDHPETVGNSLLWTDVTVVDEHGAPVEAGESGELVVRGPTVTPGYYDDPVATGEAFGEHGLHTGDVGYRDEDGRFYVLNRLDDRILTGGENVDPGEVVDAIRAHPSVDEAAVVGLADEEWGEQVAALLVPDGETVDVADLEAHLRERLAGFKLPRTIGTVEELPRTVSGTVERDAVRDRLREGETMSIERSHPSARAASDTESVRAVADDGVASPARSAADDPDDDADSVPAANRELTDSVDSEASDAGESDDDGDDGEADTDGAANSGDEANQDGEVVDDGGDTGDDANGASEAGDDVSSADEH</sequence>
<dbReference type="OrthoDB" id="35688at2157"/>
<evidence type="ECO:0000313" key="4">
    <source>
        <dbReference type="EMBL" id="KPN31157.1"/>
    </source>
</evidence>
<dbReference type="InterPro" id="IPR042099">
    <property type="entry name" value="ANL_N_sf"/>
</dbReference>
<feature type="domain" description="AMP-dependent synthetase/ligase" evidence="2">
    <location>
        <begin position="6"/>
        <end position="360"/>
    </location>
</feature>
<protein>
    <submittedName>
        <fullName evidence="4">Acetyl-coenzyme A synthetase</fullName>
        <ecNumber evidence="4">6.2.1.1</ecNumber>
    </submittedName>
</protein>
<dbReference type="PROSITE" id="PS00455">
    <property type="entry name" value="AMP_BINDING"/>
    <property type="match status" value="1"/>
</dbReference>
<dbReference type="Pfam" id="PF13193">
    <property type="entry name" value="AMP-binding_C"/>
    <property type="match status" value="1"/>
</dbReference>
<feature type="compositionally biased region" description="Basic and acidic residues" evidence="1">
    <location>
        <begin position="494"/>
        <end position="506"/>
    </location>
</feature>
<dbReference type="GO" id="GO:0003987">
    <property type="term" value="F:acetate-CoA ligase activity"/>
    <property type="evidence" value="ECO:0007669"/>
    <property type="project" value="UniProtKB-EC"/>
</dbReference>
<dbReference type="EC" id="6.2.1.1" evidence="4"/>
<dbReference type="InterPro" id="IPR025110">
    <property type="entry name" value="AMP-bd_C"/>
</dbReference>
<feature type="region of interest" description="Disordered" evidence="1">
    <location>
        <begin position="494"/>
        <end position="619"/>
    </location>
</feature>
<dbReference type="AlphaFoldDB" id="A0A0P7FVV3"/>
<keyword evidence="4" id="KW-0436">Ligase</keyword>
<gene>
    <name evidence="4" type="primary">acsA_3</name>
    <name evidence="4" type="ORF">SY89_01900</name>
</gene>
<evidence type="ECO:0000259" key="3">
    <source>
        <dbReference type="Pfam" id="PF13193"/>
    </source>
</evidence>
<dbReference type="InterPro" id="IPR050237">
    <property type="entry name" value="ATP-dep_AMP-bd_enzyme"/>
</dbReference>
<feature type="domain" description="AMP-binding enzyme C-terminal" evidence="3">
    <location>
        <begin position="413"/>
        <end position="483"/>
    </location>
</feature>
<dbReference type="Gene3D" id="3.30.300.30">
    <property type="match status" value="1"/>
</dbReference>
<dbReference type="STRING" id="699431.SY89_01900"/>
<dbReference type="PANTHER" id="PTHR43767">
    <property type="entry name" value="LONG-CHAIN-FATTY-ACID--COA LIGASE"/>
    <property type="match status" value="1"/>
</dbReference>
<proteinExistence type="predicted"/>
<dbReference type="EMBL" id="LGUC01000001">
    <property type="protein sequence ID" value="KPN31157.1"/>
    <property type="molecule type" value="Genomic_DNA"/>
</dbReference>
<evidence type="ECO:0000256" key="1">
    <source>
        <dbReference type="SAM" id="MobiDB-lite"/>
    </source>
</evidence>
<feature type="compositionally biased region" description="Acidic residues" evidence="1">
    <location>
        <begin position="553"/>
        <end position="576"/>
    </location>
</feature>
<organism evidence="4 5">
    <name type="scientific">Halolamina pelagica</name>
    <dbReference type="NCBI Taxonomy" id="699431"/>
    <lineage>
        <taxon>Archaea</taxon>
        <taxon>Methanobacteriati</taxon>
        <taxon>Methanobacteriota</taxon>
        <taxon>Stenosarchaea group</taxon>
        <taxon>Halobacteria</taxon>
        <taxon>Halobacteriales</taxon>
        <taxon>Haloferacaceae</taxon>
    </lineage>
</organism>
<feature type="compositionally biased region" description="Acidic residues" evidence="1">
    <location>
        <begin position="609"/>
        <end position="619"/>
    </location>
</feature>
<dbReference type="Gene3D" id="3.40.50.12780">
    <property type="entry name" value="N-terminal domain of ligase-like"/>
    <property type="match status" value="1"/>
</dbReference>
<dbReference type="InterPro" id="IPR045851">
    <property type="entry name" value="AMP-bd_C_sf"/>
</dbReference>
<evidence type="ECO:0000313" key="5">
    <source>
        <dbReference type="Proteomes" id="UP000050535"/>
    </source>
</evidence>
<dbReference type="Proteomes" id="UP000050535">
    <property type="component" value="Unassembled WGS sequence"/>
</dbReference>
<feature type="compositionally biased region" description="Acidic residues" evidence="1">
    <location>
        <begin position="586"/>
        <end position="601"/>
    </location>
</feature>
<comment type="caution">
    <text evidence="4">The sequence shown here is derived from an EMBL/GenBank/DDBJ whole genome shotgun (WGS) entry which is preliminary data.</text>
</comment>
<accession>A0A0P7FVV3</accession>
<feature type="region of interest" description="Disordered" evidence="1">
    <location>
        <begin position="113"/>
        <end position="135"/>
    </location>
</feature>
<dbReference type="SUPFAM" id="SSF56801">
    <property type="entry name" value="Acetyl-CoA synthetase-like"/>
    <property type="match status" value="1"/>
</dbReference>
<dbReference type="Pfam" id="PF00501">
    <property type="entry name" value="AMP-binding"/>
    <property type="match status" value="1"/>
</dbReference>
<dbReference type="RefSeq" id="WP_054583871.1">
    <property type="nucleotide sequence ID" value="NZ_LGUC01000001.1"/>
</dbReference>
<dbReference type="InterPro" id="IPR020845">
    <property type="entry name" value="AMP-binding_CS"/>
</dbReference>
<evidence type="ECO:0000259" key="2">
    <source>
        <dbReference type="Pfam" id="PF00501"/>
    </source>
</evidence>
<reference evidence="5" key="1">
    <citation type="submission" date="2013-11" db="EMBL/GenBank/DDBJ databases">
        <authorList>
            <person name="Hoang H.T."/>
            <person name="Killian M.L."/>
            <person name="Madson D.M."/>
            <person name="Arruda P.H.E."/>
            <person name="Sun D."/>
            <person name="Schwartz K.J."/>
            <person name="Yoon K."/>
        </authorList>
    </citation>
    <scope>NUCLEOTIDE SEQUENCE [LARGE SCALE GENOMIC DNA]</scope>
    <source>
        <strain evidence="5">CDK2</strain>
    </source>
</reference>
<name>A0A0P7FVV3_9EURY</name>
<dbReference type="PANTHER" id="PTHR43767:SF1">
    <property type="entry name" value="NONRIBOSOMAL PEPTIDE SYNTHASE PES1 (EUROFUNG)-RELATED"/>
    <property type="match status" value="1"/>
</dbReference>